<sequence length="111" mass="12812">TLTANAYVIGYDFTLFNDFTYFLDFPPPIGDQFKQADNRMIYGGSVNYSLPTTLFGAESIWSGGLQTRYDDIKVGLFRTTRTVTRFTVRQDYVDEFSTGAYIENRTEWAPW</sequence>
<comment type="caution">
    <text evidence="1">The sequence shown here is derived from an EMBL/GenBank/DDBJ whole genome shotgun (WGS) entry which is preliminary data.</text>
</comment>
<protein>
    <recommendedName>
        <fullName evidence="3">TonB-dependent receptor</fullName>
    </recommendedName>
</protein>
<accession>A0ABU4KDP5</accession>
<gene>
    <name evidence="1" type="ORF">R2363_27460</name>
</gene>
<keyword evidence="2" id="KW-1185">Reference proteome</keyword>
<feature type="non-terminal residue" evidence="1">
    <location>
        <position position="1"/>
    </location>
</feature>
<feature type="non-terminal residue" evidence="1">
    <location>
        <position position="111"/>
    </location>
</feature>
<proteinExistence type="predicted"/>
<reference evidence="1 2" key="1">
    <citation type="submission" date="2023-10" db="EMBL/GenBank/DDBJ databases">
        <authorList>
            <person name="Wang X.X."/>
        </authorList>
    </citation>
    <scope>NUCLEOTIDE SEQUENCE [LARGE SCALE GENOMIC DNA]</scope>
    <source>
        <strain evidence="1 2">NBRC 12816</strain>
    </source>
</reference>
<organism evidence="1 2">
    <name type="scientific">Streptomyces roseolus</name>
    <dbReference type="NCBI Taxonomy" id="67358"/>
    <lineage>
        <taxon>Bacteria</taxon>
        <taxon>Bacillati</taxon>
        <taxon>Actinomycetota</taxon>
        <taxon>Actinomycetes</taxon>
        <taxon>Kitasatosporales</taxon>
        <taxon>Streptomycetaceae</taxon>
        <taxon>Streptomyces</taxon>
    </lineage>
</organism>
<evidence type="ECO:0000313" key="2">
    <source>
        <dbReference type="Proteomes" id="UP001278571"/>
    </source>
</evidence>
<evidence type="ECO:0000313" key="1">
    <source>
        <dbReference type="EMBL" id="MDX2295898.1"/>
    </source>
</evidence>
<evidence type="ECO:0008006" key="3">
    <source>
        <dbReference type="Google" id="ProtNLM"/>
    </source>
</evidence>
<name>A0ABU4KDP5_9ACTN</name>
<dbReference type="Proteomes" id="UP001278571">
    <property type="component" value="Unassembled WGS sequence"/>
</dbReference>
<dbReference type="EMBL" id="JAWJZF010000472">
    <property type="protein sequence ID" value="MDX2295898.1"/>
    <property type="molecule type" value="Genomic_DNA"/>
</dbReference>